<sequence length="107" mass="12443">MRNSGGTLRWVGRRGEVRGRRICRKAAVFKAEVVYVECHWFEKHKFLNRVLDKLNKEEGCRFLKINRTRKQGESLQRSLAVEAEGLRRLLMGRRVSTKRGVISESGV</sequence>
<dbReference type="AlphaFoldDB" id="W2KCR8"/>
<organism evidence="1">
    <name type="scientific">Phytophthora nicotianae</name>
    <name type="common">Potato buckeye rot agent</name>
    <name type="synonym">Phytophthora parasitica</name>
    <dbReference type="NCBI Taxonomy" id="4792"/>
    <lineage>
        <taxon>Eukaryota</taxon>
        <taxon>Sar</taxon>
        <taxon>Stramenopiles</taxon>
        <taxon>Oomycota</taxon>
        <taxon>Peronosporomycetes</taxon>
        <taxon>Peronosporales</taxon>
        <taxon>Peronosporaceae</taxon>
        <taxon>Phytophthora</taxon>
    </lineage>
</organism>
<reference evidence="1" key="1">
    <citation type="submission" date="2013-11" db="EMBL/GenBank/DDBJ databases">
        <title>The Genome Sequence of Phytophthora parasitica CHvinca01.</title>
        <authorList>
            <consortium name="The Broad Institute Genomics Platform"/>
            <person name="Russ C."/>
            <person name="Tyler B."/>
            <person name="Panabieres F."/>
            <person name="Shan W."/>
            <person name="Tripathy S."/>
            <person name="Grunwald N."/>
            <person name="Machado M."/>
            <person name="Johnson C.S."/>
            <person name="Arredondo F."/>
            <person name="Hong C."/>
            <person name="Coffey M."/>
            <person name="Young S.K."/>
            <person name="Zeng Q."/>
            <person name="Gargeya S."/>
            <person name="Fitzgerald M."/>
            <person name="Abouelleil A."/>
            <person name="Alvarado L."/>
            <person name="Chapman S.B."/>
            <person name="Gainer-Dewar J."/>
            <person name="Goldberg J."/>
            <person name="Griggs A."/>
            <person name="Gujja S."/>
            <person name="Hansen M."/>
            <person name="Howarth C."/>
            <person name="Imamovic A."/>
            <person name="Ireland A."/>
            <person name="Larimer J."/>
            <person name="McCowan C."/>
            <person name="Murphy C."/>
            <person name="Pearson M."/>
            <person name="Poon T.W."/>
            <person name="Priest M."/>
            <person name="Roberts A."/>
            <person name="Saif S."/>
            <person name="Shea T."/>
            <person name="Sykes S."/>
            <person name="Wortman J."/>
            <person name="Nusbaum C."/>
            <person name="Birren B."/>
        </authorList>
    </citation>
    <scope>NUCLEOTIDE SEQUENCE [LARGE SCALE GENOMIC DNA]</scope>
    <source>
        <strain evidence="1">CHvinca01</strain>
    </source>
</reference>
<accession>W2KCR8</accession>
<dbReference type="EMBL" id="KI682254">
    <property type="protein sequence ID" value="ETL82384.1"/>
    <property type="molecule type" value="Genomic_DNA"/>
</dbReference>
<evidence type="ECO:0000313" key="1">
    <source>
        <dbReference type="EMBL" id="ETL82384.1"/>
    </source>
</evidence>
<gene>
    <name evidence="1" type="ORF">L917_17443</name>
</gene>
<protein>
    <submittedName>
        <fullName evidence="1">Uncharacterized protein</fullName>
    </submittedName>
</protein>
<proteinExistence type="predicted"/>
<name>W2KCR8_PHYNI</name>
<dbReference type="Proteomes" id="UP000054423">
    <property type="component" value="Unassembled WGS sequence"/>
</dbReference>